<dbReference type="PANTHER" id="PTHR43479:SF11">
    <property type="entry name" value="ACREF_ENVCD OPERON REPRESSOR-RELATED"/>
    <property type="match status" value="1"/>
</dbReference>
<gene>
    <name evidence="4" type="ORF">ACFOEK_03600</name>
</gene>
<reference evidence="5" key="1">
    <citation type="journal article" date="2019" name="Int. J. Syst. Evol. Microbiol.">
        <title>The Global Catalogue of Microorganisms (GCM) 10K type strain sequencing project: providing services to taxonomists for standard genome sequencing and annotation.</title>
        <authorList>
            <consortium name="The Broad Institute Genomics Platform"/>
            <consortium name="The Broad Institute Genome Sequencing Center for Infectious Disease"/>
            <person name="Wu L."/>
            <person name="Ma J."/>
        </authorList>
    </citation>
    <scope>NUCLEOTIDE SEQUENCE [LARGE SCALE GENOMIC DNA]</scope>
    <source>
        <strain evidence="5">KCTC 52438</strain>
    </source>
</reference>
<proteinExistence type="predicted"/>
<dbReference type="Pfam" id="PF17928">
    <property type="entry name" value="TetR_C_22"/>
    <property type="match status" value="1"/>
</dbReference>
<dbReference type="InterPro" id="IPR009057">
    <property type="entry name" value="Homeodomain-like_sf"/>
</dbReference>
<protein>
    <submittedName>
        <fullName evidence="4">TetR/AcrR family transcriptional regulator</fullName>
    </submittedName>
</protein>
<dbReference type="PROSITE" id="PS50977">
    <property type="entry name" value="HTH_TETR_2"/>
    <property type="match status" value="1"/>
</dbReference>
<dbReference type="InterPro" id="IPR001647">
    <property type="entry name" value="HTH_TetR"/>
</dbReference>
<name>A0ABV7HFJ5_9GAMM</name>
<dbReference type="SUPFAM" id="SSF46689">
    <property type="entry name" value="Homeodomain-like"/>
    <property type="match status" value="1"/>
</dbReference>
<comment type="caution">
    <text evidence="4">The sequence shown here is derived from an EMBL/GenBank/DDBJ whole genome shotgun (WGS) entry which is preliminary data.</text>
</comment>
<accession>A0ABV7HFJ5</accession>
<dbReference type="Gene3D" id="1.10.357.10">
    <property type="entry name" value="Tetracycline Repressor, domain 2"/>
    <property type="match status" value="1"/>
</dbReference>
<feature type="domain" description="HTH tetR-type" evidence="3">
    <location>
        <begin position="21"/>
        <end position="81"/>
    </location>
</feature>
<keyword evidence="1 2" id="KW-0238">DNA-binding</keyword>
<evidence type="ECO:0000256" key="1">
    <source>
        <dbReference type="ARBA" id="ARBA00023125"/>
    </source>
</evidence>
<dbReference type="InterPro" id="IPR041674">
    <property type="entry name" value="TetR_C_22"/>
</dbReference>
<dbReference type="PANTHER" id="PTHR43479">
    <property type="entry name" value="ACREF/ENVCD OPERON REPRESSOR-RELATED"/>
    <property type="match status" value="1"/>
</dbReference>
<evidence type="ECO:0000259" key="3">
    <source>
        <dbReference type="PROSITE" id="PS50977"/>
    </source>
</evidence>
<dbReference type="RefSeq" id="WP_386716285.1">
    <property type="nucleotide sequence ID" value="NZ_JBHRSZ010000002.1"/>
</dbReference>
<dbReference type="EMBL" id="JBHRSZ010000002">
    <property type="protein sequence ID" value="MFC3150102.1"/>
    <property type="molecule type" value="Genomic_DNA"/>
</dbReference>
<evidence type="ECO:0000313" key="5">
    <source>
        <dbReference type="Proteomes" id="UP001595476"/>
    </source>
</evidence>
<dbReference type="InterPro" id="IPR050624">
    <property type="entry name" value="HTH-type_Tx_Regulator"/>
</dbReference>
<feature type="DNA-binding region" description="H-T-H motif" evidence="2">
    <location>
        <begin position="44"/>
        <end position="63"/>
    </location>
</feature>
<evidence type="ECO:0000256" key="2">
    <source>
        <dbReference type="PROSITE-ProRule" id="PRU00335"/>
    </source>
</evidence>
<dbReference type="Pfam" id="PF00440">
    <property type="entry name" value="TetR_N"/>
    <property type="match status" value="1"/>
</dbReference>
<evidence type="ECO:0000313" key="4">
    <source>
        <dbReference type="EMBL" id="MFC3150102.1"/>
    </source>
</evidence>
<sequence>MKDSSSPRVQLRKKPTQARSIQKYNRILDTVADLVESGGTDWITTNLIAEKVGVPIGTIYQFFPNKESILYALFERQLHQLDTHFEPFFSESLDKLSMDELMGQAVFSMSTAYEKVPGMINIMNSMHVHPDFRELLDSNNRRLARWLVGLLKRRYPDQKDDVLNLMAEAVVELGDSIFRKLLLIRPKEELRELMLTGYKLAVLALLEGRLDS</sequence>
<keyword evidence="5" id="KW-1185">Reference proteome</keyword>
<dbReference type="Proteomes" id="UP001595476">
    <property type="component" value="Unassembled WGS sequence"/>
</dbReference>
<dbReference type="PRINTS" id="PR00455">
    <property type="entry name" value="HTHTETR"/>
</dbReference>
<organism evidence="4 5">
    <name type="scientific">Litoribrevibacter euphylliae</name>
    <dbReference type="NCBI Taxonomy" id="1834034"/>
    <lineage>
        <taxon>Bacteria</taxon>
        <taxon>Pseudomonadati</taxon>
        <taxon>Pseudomonadota</taxon>
        <taxon>Gammaproteobacteria</taxon>
        <taxon>Oceanospirillales</taxon>
        <taxon>Oceanospirillaceae</taxon>
        <taxon>Litoribrevibacter</taxon>
    </lineage>
</organism>